<sequence>MMMPDDSRRAHEAIRAAAYALRDCVKAGPPLTDLGRLRMNLANAVREYLPTQQGWNKEARGYFADRMPTYERIMEEDRELRLRYSDHIRRWSGNAIASDVPTYAADVAALVDRLDRYLRSLEHELYKPMFEAGIEA</sequence>
<reference evidence="2" key="1">
    <citation type="submission" date="2016-01" db="EMBL/GenBank/DDBJ databases">
        <title>Draft genome of Chromobacterium sp. F49.</title>
        <authorList>
            <person name="Hong K.W."/>
        </authorList>
    </citation>
    <scope>NUCLEOTIDE SEQUENCE [LARGE SCALE GENOMIC DNA]</scope>
    <source>
        <strain evidence="2">CN3</strain>
    </source>
</reference>
<dbReference type="Proteomes" id="UP000076609">
    <property type="component" value="Unassembled WGS sequence"/>
</dbReference>
<proteinExistence type="predicted"/>
<evidence type="ECO:0000313" key="1">
    <source>
        <dbReference type="EMBL" id="KZE13546.1"/>
    </source>
</evidence>
<protein>
    <recommendedName>
        <fullName evidence="3">SAV-6107-like HEPN domain-containing protein</fullName>
    </recommendedName>
</protein>
<dbReference type="EMBL" id="LQQO01000020">
    <property type="protein sequence ID" value="KZE13546.1"/>
    <property type="molecule type" value="Genomic_DNA"/>
</dbReference>
<evidence type="ECO:0000313" key="2">
    <source>
        <dbReference type="Proteomes" id="UP000076609"/>
    </source>
</evidence>
<organism evidence="1 2">
    <name type="scientific">Sphingomonas hankookensis</name>
    <dbReference type="NCBI Taxonomy" id="563996"/>
    <lineage>
        <taxon>Bacteria</taxon>
        <taxon>Pseudomonadati</taxon>
        <taxon>Pseudomonadota</taxon>
        <taxon>Alphaproteobacteria</taxon>
        <taxon>Sphingomonadales</taxon>
        <taxon>Sphingomonadaceae</taxon>
        <taxon>Sphingomonas</taxon>
    </lineage>
</organism>
<evidence type="ECO:0008006" key="3">
    <source>
        <dbReference type="Google" id="ProtNLM"/>
    </source>
</evidence>
<accession>A0ABR5YCF0</accession>
<keyword evidence="2" id="KW-1185">Reference proteome</keyword>
<comment type="caution">
    <text evidence="1">The sequence shown here is derived from an EMBL/GenBank/DDBJ whole genome shotgun (WGS) entry which is preliminary data.</text>
</comment>
<gene>
    <name evidence="1" type="ORF">AVT10_15565</name>
</gene>
<name>A0ABR5YCF0_9SPHN</name>